<dbReference type="GO" id="GO:0007165">
    <property type="term" value="P:signal transduction"/>
    <property type="evidence" value="ECO:0007669"/>
    <property type="project" value="UniProtKB-KW"/>
</dbReference>
<dbReference type="Pfam" id="PF13188">
    <property type="entry name" value="PAS_8"/>
    <property type="match status" value="1"/>
</dbReference>
<dbReference type="EMBL" id="CP036273">
    <property type="protein sequence ID" value="QDU21970.1"/>
    <property type="molecule type" value="Genomic_DNA"/>
</dbReference>
<dbReference type="SUPFAM" id="SSF55785">
    <property type="entry name" value="PYP-like sensor domain (PAS domain)"/>
    <property type="match status" value="2"/>
</dbReference>
<dbReference type="InterPro" id="IPR000014">
    <property type="entry name" value="PAS"/>
</dbReference>
<dbReference type="NCBIfam" id="TIGR00229">
    <property type="entry name" value="sensory_box"/>
    <property type="match status" value="1"/>
</dbReference>
<reference evidence="7 8" key="1">
    <citation type="submission" date="2019-02" db="EMBL/GenBank/DDBJ databases">
        <title>Deep-cultivation of Planctomycetes and their phenomic and genomic characterization uncovers novel biology.</title>
        <authorList>
            <person name="Wiegand S."/>
            <person name="Jogler M."/>
            <person name="Boedeker C."/>
            <person name="Pinto D."/>
            <person name="Vollmers J."/>
            <person name="Rivas-Marin E."/>
            <person name="Kohn T."/>
            <person name="Peeters S.H."/>
            <person name="Heuer A."/>
            <person name="Rast P."/>
            <person name="Oberbeckmann S."/>
            <person name="Bunk B."/>
            <person name="Jeske O."/>
            <person name="Meyerdierks A."/>
            <person name="Storesund J.E."/>
            <person name="Kallscheuer N."/>
            <person name="Luecker S."/>
            <person name="Lage O.M."/>
            <person name="Pohl T."/>
            <person name="Merkel B.J."/>
            <person name="Hornburger P."/>
            <person name="Mueller R.-W."/>
            <person name="Bruemmer F."/>
            <person name="Labrenz M."/>
            <person name="Spormann A.M."/>
            <person name="Op den Camp H."/>
            <person name="Overmann J."/>
            <person name="Amann R."/>
            <person name="Jetten M.S.M."/>
            <person name="Mascher T."/>
            <person name="Medema M.H."/>
            <person name="Devos D.P."/>
            <person name="Kaster A.-K."/>
            <person name="Ovreas L."/>
            <person name="Rohde M."/>
            <person name="Galperin M.Y."/>
            <person name="Jogler C."/>
        </authorList>
    </citation>
    <scope>NUCLEOTIDE SEQUENCE [LARGE SCALE GENOMIC DNA]</scope>
    <source>
        <strain evidence="7 8">ETA_A1</strain>
    </source>
</reference>
<dbReference type="PRINTS" id="PR00260">
    <property type="entry name" value="CHEMTRNSDUCR"/>
</dbReference>
<evidence type="ECO:0000256" key="1">
    <source>
        <dbReference type="ARBA" id="ARBA00023224"/>
    </source>
</evidence>
<dbReference type="PROSITE" id="PS50111">
    <property type="entry name" value="CHEMOTAXIS_TRANSDUC_2"/>
    <property type="match status" value="1"/>
</dbReference>
<protein>
    <submittedName>
        <fullName evidence="7">Biofilm dispersion protein BdlA</fullName>
    </submittedName>
</protein>
<dbReference type="Gene3D" id="3.30.450.20">
    <property type="entry name" value="PAS domain"/>
    <property type="match status" value="2"/>
</dbReference>
<dbReference type="GO" id="GO:0016020">
    <property type="term" value="C:membrane"/>
    <property type="evidence" value="ECO:0007669"/>
    <property type="project" value="InterPro"/>
</dbReference>
<dbReference type="InterPro" id="IPR004089">
    <property type="entry name" value="MCPsignal_dom"/>
</dbReference>
<gene>
    <name evidence="7" type="primary">bdlA</name>
    <name evidence="7" type="ORF">ETAA1_39450</name>
</gene>
<dbReference type="SMART" id="SM00086">
    <property type="entry name" value="PAC"/>
    <property type="match status" value="1"/>
</dbReference>
<dbReference type="PROSITE" id="PS50112">
    <property type="entry name" value="PAS"/>
    <property type="match status" value="1"/>
</dbReference>
<evidence type="ECO:0000256" key="3">
    <source>
        <dbReference type="PROSITE-ProRule" id="PRU00284"/>
    </source>
</evidence>
<evidence type="ECO:0000256" key="2">
    <source>
        <dbReference type="ARBA" id="ARBA00029447"/>
    </source>
</evidence>
<proteinExistence type="inferred from homology"/>
<dbReference type="InterPro" id="IPR001610">
    <property type="entry name" value="PAC"/>
</dbReference>
<dbReference type="PROSITE" id="PS50113">
    <property type="entry name" value="PAC"/>
    <property type="match status" value="1"/>
</dbReference>
<dbReference type="AlphaFoldDB" id="A0A517XWT5"/>
<dbReference type="InterPro" id="IPR000700">
    <property type="entry name" value="PAS-assoc_C"/>
</dbReference>
<dbReference type="CDD" id="cd00130">
    <property type="entry name" value="PAS"/>
    <property type="match status" value="1"/>
</dbReference>
<name>A0A517XWT5_9BACT</name>
<dbReference type="InterPro" id="IPR004090">
    <property type="entry name" value="Chemotax_Me-accpt_rcpt"/>
</dbReference>
<dbReference type="InterPro" id="IPR035965">
    <property type="entry name" value="PAS-like_dom_sf"/>
</dbReference>
<dbReference type="SUPFAM" id="SSF58104">
    <property type="entry name" value="Methyl-accepting chemotaxis protein (MCP) signaling domain"/>
    <property type="match status" value="1"/>
</dbReference>
<feature type="domain" description="Methyl-accepting transducer" evidence="4">
    <location>
        <begin position="278"/>
        <end position="521"/>
    </location>
</feature>
<feature type="domain" description="PAC" evidence="6">
    <location>
        <begin position="218"/>
        <end position="270"/>
    </location>
</feature>
<accession>A0A517XWT5</accession>
<dbReference type="Proteomes" id="UP000319576">
    <property type="component" value="Chromosome"/>
</dbReference>
<dbReference type="SMART" id="SM00283">
    <property type="entry name" value="MA"/>
    <property type="match status" value="1"/>
</dbReference>
<evidence type="ECO:0000313" key="8">
    <source>
        <dbReference type="Proteomes" id="UP000319576"/>
    </source>
</evidence>
<dbReference type="GO" id="GO:0004888">
    <property type="term" value="F:transmembrane signaling receptor activity"/>
    <property type="evidence" value="ECO:0007669"/>
    <property type="project" value="InterPro"/>
</dbReference>
<organism evidence="7 8">
    <name type="scientific">Urbifossiella limnaea</name>
    <dbReference type="NCBI Taxonomy" id="2528023"/>
    <lineage>
        <taxon>Bacteria</taxon>
        <taxon>Pseudomonadati</taxon>
        <taxon>Planctomycetota</taxon>
        <taxon>Planctomycetia</taxon>
        <taxon>Gemmatales</taxon>
        <taxon>Gemmataceae</taxon>
        <taxon>Urbifossiella</taxon>
    </lineage>
</organism>
<feature type="domain" description="PAS" evidence="5">
    <location>
        <begin position="142"/>
        <end position="189"/>
    </location>
</feature>
<evidence type="ECO:0000259" key="5">
    <source>
        <dbReference type="PROSITE" id="PS50112"/>
    </source>
</evidence>
<dbReference type="SMART" id="SM00091">
    <property type="entry name" value="PAS"/>
    <property type="match status" value="2"/>
</dbReference>
<sequence length="536" mass="56691">MPPPKKPRTRPAAKPAASLDTVEFLRAAFDAVQTNVFFADPGLNLVYANGRALETLRGMESELRKVFGVGVDDLLGGSIHRFHRDPRAIERILHNRAALPHEAEFTFGSITLHARINAVPGAGGAVAGYVVHWDDVTAARQEQARLSAMLDAIDKSQAVIEFKMDGTILVANDNFLRLMGYTLDEVRGRHHGMFVDDATRTGAGYTEFWARLGRGEYQAGEFRRVAKGGREVWIQGSYTPVIDRSGKPVKVVKYASDVTAQVRLRLDVEGVLRRVAESATALAAASRQLGGVSQQMAANAEETAAQAGVASAAAEEVSTSVATVATGAEEMGASIREIARSAHEAAKVATSAVKVADRTNDTVAKLGESSAAIGNVVKVITSIAQQTNLLALNATIEAARAGEAGKGFAVVANEVKELAKQTARATEDIGRKIEAIQGDTRGAVEAIGQIGKVITEINDILNTIASAVEEQTATTGEISRSVTEAAKGSNEIARNITGVAQAARGTTEGAGETMRSADALSRMANELQQLVSGFKH</sequence>
<dbReference type="PANTHER" id="PTHR32089">
    <property type="entry name" value="METHYL-ACCEPTING CHEMOTAXIS PROTEIN MCPB"/>
    <property type="match status" value="1"/>
</dbReference>
<evidence type="ECO:0000259" key="6">
    <source>
        <dbReference type="PROSITE" id="PS50113"/>
    </source>
</evidence>
<dbReference type="GO" id="GO:0006935">
    <property type="term" value="P:chemotaxis"/>
    <property type="evidence" value="ECO:0007669"/>
    <property type="project" value="InterPro"/>
</dbReference>
<comment type="similarity">
    <text evidence="2">Belongs to the methyl-accepting chemotaxis (MCP) protein family.</text>
</comment>
<evidence type="ECO:0000313" key="7">
    <source>
        <dbReference type="EMBL" id="QDU21970.1"/>
    </source>
</evidence>
<dbReference type="PANTHER" id="PTHR32089:SF112">
    <property type="entry name" value="LYSOZYME-LIKE PROTEIN-RELATED"/>
    <property type="match status" value="1"/>
</dbReference>
<dbReference type="Pfam" id="PF00015">
    <property type="entry name" value="MCPsignal"/>
    <property type="match status" value="1"/>
</dbReference>
<dbReference type="InterPro" id="IPR013655">
    <property type="entry name" value="PAS_fold_3"/>
</dbReference>
<dbReference type="Gene3D" id="1.10.287.950">
    <property type="entry name" value="Methyl-accepting chemotaxis protein"/>
    <property type="match status" value="1"/>
</dbReference>
<keyword evidence="1 3" id="KW-0807">Transducer</keyword>
<dbReference type="OrthoDB" id="221239at2"/>
<keyword evidence="8" id="KW-1185">Reference proteome</keyword>
<dbReference type="RefSeq" id="WP_145241316.1">
    <property type="nucleotide sequence ID" value="NZ_CP036273.1"/>
</dbReference>
<dbReference type="Pfam" id="PF08447">
    <property type="entry name" value="PAS_3"/>
    <property type="match status" value="1"/>
</dbReference>
<dbReference type="KEGG" id="uli:ETAA1_39450"/>
<evidence type="ECO:0000259" key="4">
    <source>
        <dbReference type="PROSITE" id="PS50111"/>
    </source>
</evidence>